<name>A0A1B6K4T5_9HEMI</name>
<dbReference type="AlphaFoldDB" id="A0A1B6K4T5"/>
<reference evidence="1" key="1">
    <citation type="submission" date="2015-11" db="EMBL/GenBank/DDBJ databases">
        <title>De novo transcriptome assembly of four potential Pierce s Disease insect vectors from Arizona vineyards.</title>
        <authorList>
            <person name="Tassone E.E."/>
        </authorList>
    </citation>
    <scope>NUCLEOTIDE SEQUENCE</scope>
</reference>
<dbReference type="EMBL" id="GECU01001245">
    <property type="protein sequence ID" value="JAT06462.1"/>
    <property type="molecule type" value="Transcribed_RNA"/>
</dbReference>
<accession>A0A1B6K4T5</accession>
<protein>
    <submittedName>
        <fullName evidence="1">Uncharacterized protein</fullName>
    </submittedName>
</protein>
<proteinExistence type="predicted"/>
<evidence type="ECO:0000313" key="1">
    <source>
        <dbReference type="EMBL" id="JAT06462.1"/>
    </source>
</evidence>
<sequence>LFDDDLPDEDVAAAVDKPTKLMAWFILNNTDVEARQFTYVEIPEHYTWNNREAVWEKRRQISKMIGQLMEVTPTDVELYHLRMLLHHVRGALSFQSIRDVHGTVFPTYFEACKEMGLTEDANEYRRSLREMSEWCTAGRLRKMFALICCIATEEQITEIP</sequence>
<organism evidence="1">
    <name type="scientific">Homalodisca liturata</name>
    <dbReference type="NCBI Taxonomy" id="320908"/>
    <lineage>
        <taxon>Eukaryota</taxon>
        <taxon>Metazoa</taxon>
        <taxon>Ecdysozoa</taxon>
        <taxon>Arthropoda</taxon>
        <taxon>Hexapoda</taxon>
        <taxon>Insecta</taxon>
        <taxon>Pterygota</taxon>
        <taxon>Neoptera</taxon>
        <taxon>Paraneoptera</taxon>
        <taxon>Hemiptera</taxon>
        <taxon>Auchenorrhyncha</taxon>
        <taxon>Membracoidea</taxon>
        <taxon>Cicadellidae</taxon>
        <taxon>Cicadellinae</taxon>
        <taxon>Proconiini</taxon>
        <taxon>Homalodisca</taxon>
    </lineage>
</organism>
<dbReference type="PANTHER" id="PTHR10492">
    <property type="match status" value="1"/>
</dbReference>
<feature type="non-terminal residue" evidence="1">
    <location>
        <position position="1"/>
    </location>
</feature>
<gene>
    <name evidence="1" type="ORF">g.56053</name>
</gene>
<feature type="non-terminal residue" evidence="1">
    <location>
        <position position="160"/>
    </location>
</feature>
<dbReference type="PANTHER" id="PTHR10492:SF57">
    <property type="entry name" value="ATP-DEPENDENT DNA HELICASE"/>
    <property type="match status" value="1"/>
</dbReference>